<keyword evidence="10" id="KW-0418">Kinase</keyword>
<protein>
    <recommendedName>
        <fullName evidence="4">non-specific protein-tyrosine kinase</fullName>
        <ecNumber evidence="4">2.7.10.2</ecNumber>
    </recommendedName>
</protein>
<evidence type="ECO:0000256" key="15">
    <source>
        <dbReference type="ARBA" id="ARBA00051245"/>
    </source>
</evidence>
<feature type="transmembrane region" description="Helical" evidence="17">
    <location>
        <begin position="39"/>
        <end position="58"/>
    </location>
</feature>
<dbReference type="Pfam" id="PF13614">
    <property type="entry name" value="AAA_31"/>
    <property type="match status" value="1"/>
</dbReference>
<dbReference type="eggNOG" id="COG3206">
    <property type="taxonomic scope" value="Bacteria"/>
</dbReference>
<comment type="similarity">
    <text evidence="2">Belongs to the CpsD/CapB family.</text>
</comment>
<organism evidence="21">
    <name type="scientific">Chelativorans sp. (strain BNC1)</name>
    <dbReference type="NCBI Taxonomy" id="266779"/>
    <lineage>
        <taxon>Bacteria</taxon>
        <taxon>Pseudomonadati</taxon>
        <taxon>Pseudomonadota</taxon>
        <taxon>Alphaproteobacteria</taxon>
        <taxon>Hyphomicrobiales</taxon>
        <taxon>Phyllobacteriaceae</taxon>
        <taxon>Chelativorans</taxon>
    </lineage>
</organism>
<dbReference type="InterPro" id="IPR050445">
    <property type="entry name" value="Bact_polysacc_biosynth/exp"/>
</dbReference>
<evidence type="ECO:0000256" key="6">
    <source>
        <dbReference type="ARBA" id="ARBA00022519"/>
    </source>
</evidence>
<feature type="domain" description="Polysaccharide chain length determinant N-terminal" evidence="18">
    <location>
        <begin position="26"/>
        <end position="114"/>
    </location>
</feature>
<keyword evidence="5" id="KW-1003">Cell membrane</keyword>
<evidence type="ECO:0000256" key="13">
    <source>
        <dbReference type="ARBA" id="ARBA00023136"/>
    </source>
</evidence>
<evidence type="ECO:0000256" key="11">
    <source>
        <dbReference type="ARBA" id="ARBA00022840"/>
    </source>
</evidence>
<dbReference type="GO" id="GO:0004715">
    <property type="term" value="F:non-membrane spanning protein tyrosine kinase activity"/>
    <property type="evidence" value="ECO:0007669"/>
    <property type="project" value="UniProtKB-EC"/>
</dbReference>
<dbReference type="STRING" id="266779.Meso_0660"/>
<dbReference type="InterPro" id="IPR005700">
    <property type="entry name" value="EPS_ExoP-like"/>
</dbReference>
<evidence type="ECO:0000256" key="8">
    <source>
        <dbReference type="ARBA" id="ARBA00022692"/>
    </source>
</evidence>
<feature type="domain" description="Tyrosine-protein kinase G-rich" evidence="20">
    <location>
        <begin position="407"/>
        <end position="476"/>
    </location>
</feature>
<keyword evidence="14" id="KW-0829">Tyrosine-protein kinase</keyword>
<feature type="coiled-coil region" evidence="16">
    <location>
        <begin position="398"/>
        <end position="425"/>
    </location>
</feature>
<evidence type="ECO:0000256" key="16">
    <source>
        <dbReference type="SAM" id="Coils"/>
    </source>
</evidence>
<dbReference type="InterPro" id="IPR003856">
    <property type="entry name" value="LPS_length_determ_N"/>
</dbReference>
<accession>Q11KL5</accession>
<evidence type="ECO:0000256" key="1">
    <source>
        <dbReference type="ARBA" id="ARBA00004429"/>
    </source>
</evidence>
<dbReference type="KEGG" id="mes:Meso_0660"/>
<gene>
    <name evidence="21" type="ordered locus">Meso_0660</name>
</gene>
<evidence type="ECO:0000259" key="19">
    <source>
        <dbReference type="Pfam" id="PF13614"/>
    </source>
</evidence>
<dbReference type="InterPro" id="IPR005702">
    <property type="entry name" value="Wzc-like_C"/>
</dbReference>
<dbReference type="HOGENOM" id="CLU_009912_2_0_5"/>
<dbReference type="EMBL" id="CP000390">
    <property type="protein sequence ID" value="ABG62060.1"/>
    <property type="molecule type" value="Genomic_DNA"/>
</dbReference>
<evidence type="ECO:0000256" key="4">
    <source>
        <dbReference type="ARBA" id="ARBA00011903"/>
    </source>
</evidence>
<reference evidence="21" key="1">
    <citation type="submission" date="2006-06" db="EMBL/GenBank/DDBJ databases">
        <title>Complete sequence of chromosome of Chelativorans sp. BNC1.</title>
        <authorList>
            <consortium name="US DOE Joint Genome Institute"/>
            <person name="Copeland A."/>
            <person name="Lucas S."/>
            <person name="Lapidus A."/>
            <person name="Barry K."/>
            <person name="Detter J.C."/>
            <person name="Glavina del Rio T."/>
            <person name="Hammon N."/>
            <person name="Israni S."/>
            <person name="Dalin E."/>
            <person name="Tice H."/>
            <person name="Pitluck S."/>
            <person name="Chertkov O."/>
            <person name="Brettin T."/>
            <person name="Bruce D."/>
            <person name="Han C."/>
            <person name="Tapia R."/>
            <person name="Gilna P."/>
            <person name="Schmutz J."/>
            <person name="Larimer F."/>
            <person name="Land M."/>
            <person name="Hauser L."/>
            <person name="Kyrpides N."/>
            <person name="Mikhailova N."/>
            <person name="Richardson P."/>
        </authorList>
    </citation>
    <scope>NUCLEOTIDE SEQUENCE</scope>
    <source>
        <strain evidence="21">BNC1</strain>
    </source>
</reference>
<dbReference type="GO" id="GO:0005886">
    <property type="term" value="C:plasma membrane"/>
    <property type="evidence" value="ECO:0007669"/>
    <property type="project" value="UniProtKB-SubCell"/>
</dbReference>
<dbReference type="InterPro" id="IPR025669">
    <property type="entry name" value="AAA_dom"/>
</dbReference>
<dbReference type="EC" id="2.7.10.2" evidence="4"/>
<dbReference type="PANTHER" id="PTHR32309:SF13">
    <property type="entry name" value="FERRIC ENTEROBACTIN TRANSPORT PROTEIN FEPE"/>
    <property type="match status" value="1"/>
</dbReference>
<evidence type="ECO:0000259" key="20">
    <source>
        <dbReference type="Pfam" id="PF13807"/>
    </source>
</evidence>
<comment type="similarity">
    <text evidence="3">Belongs to the etk/wzc family.</text>
</comment>
<sequence length="776" mass="84410">MNHLGFSVKEPVPVAVSEPQETDTFIDVERLLAMLYRQARVLILCALIGLGLGVLYLATTPPIYTAASQVLIDESLRKMVDRTSSFTSEMETDSAMLSQIEIVRSRRLAEAVVDAEGLDRDENFLKPPQSLLSRLIGYARAVVSSLRGNVAADNADAADASRKAAILTLQRNIIAQRAGRSLVISIGYRSHDPDLAARITNAYAKAYVADQLNAGFEATEEAAVWLEGRLAELRESSQSAALAVEQYRAENGLSAASGELMADRRLYDLNSQIAIAKADTARASARYRQYQEIVDAGPEEAVRNATVSEELSGNSVLTELKTRYLNATRREQEISAQYGEDHSQAVALRREQAEVARQIHDELTQLTASYRNEYQVALSREQALQESIAAASGESSEAKQSLVQLRELEQQANALSSLYQSFLTRYEEATQQSTFPISGVRVISAAGVPRAPSSPKTTLVLGLGLVLGLMMGGAFAGLNEFNERFFRTGDDIRDRLGARFLGYLPAFGDEEKTRRGRKEAPPKPAAAAGLAARARRQTRFAIKAPSSMFAETLRSAKYAADVVLQERQSKVLGIVSALPGEGKSTVAANLAHLLAVNGQKTLLIDADLRNPGLSRSLGMNSEQGLLEAVMNGQSWRSVAKMDPETRLVIVPAMVRGQFSHTSELLSSAGMHGFLEEARDSFDYIIVDLPPLGPVIDAKAFAPQTDGLIVVVEWGRTPRALVRSVLGSEPVVTERVLGVVLNKVNMKALSRYGGFGSSEKYLGEYVSYYTEAQKQAA</sequence>
<dbReference type="InterPro" id="IPR032807">
    <property type="entry name" value="GNVR"/>
</dbReference>
<keyword evidence="6" id="KW-0997">Cell inner membrane</keyword>
<keyword evidence="11" id="KW-0067">ATP-binding</keyword>
<dbReference type="GO" id="GO:0005524">
    <property type="term" value="F:ATP binding"/>
    <property type="evidence" value="ECO:0007669"/>
    <property type="project" value="UniProtKB-KW"/>
</dbReference>
<evidence type="ECO:0000256" key="7">
    <source>
        <dbReference type="ARBA" id="ARBA00022679"/>
    </source>
</evidence>
<keyword evidence="12 17" id="KW-1133">Transmembrane helix</keyword>
<keyword evidence="9" id="KW-0547">Nucleotide-binding</keyword>
<evidence type="ECO:0000256" key="10">
    <source>
        <dbReference type="ARBA" id="ARBA00022777"/>
    </source>
</evidence>
<evidence type="ECO:0000256" key="12">
    <source>
        <dbReference type="ARBA" id="ARBA00022989"/>
    </source>
</evidence>
<dbReference type="PANTHER" id="PTHR32309">
    <property type="entry name" value="TYROSINE-PROTEIN KINASE"/>
    <property type="match status" value="1"/>
</dbReference>
<evidence type="ECO:0000256" key="17">
    <source>
        <dbReference type="SAM" id="Phobius"/>
    </source>
</evidence>
<dbReference type="AlphaFoldDB" id="Q11KL5"/>
<dbReference type="CDD" id="cd05387">
    <property type="entry name" value="BY-kinase"/>
    <property type="match status" value="1"/>
</dbReference>
<evidence type="ECO:0000259" key="18">
    <source>
        <dbReference type="Pfam" id="PF02706"/>
    </source>
</evidence>
<evidence type="ECO:0000256" key="9">
    <source>
        <dbReference type="ARBA" id="ARBA00022741"/>
    </source>
</evidence>
<dbReference type="Gene3D" id="3.40.50.300">
    <property type="entry name" value="P-loop containing nucleotide triphosphate hydrolases"/>
    <property type="match status" value="1"/>
</dbReference>
<keyword evidence="13 17" id="KW-0472">Membrane</keyword>
<feature type="domain" description="AAA" evidence="19">
    <location>
        <begin position="571"/>
        <end position="712"/>
    </location>
</feature>
<dbReference type="Pfam" id="PF13807">
    <property type="entry name" value="GNVR"/>
    <property type="match status" value="1"/>
</dbReference>
<dbReference type="InterPro" id="IPR027417">
    <property type="entry name" value="P-loop_NTPase"/>
</dbReference>
<dbReference type="NCBIfam" id="TIGR01005">
    <property type="entry name" value="eps_transp_fam"/>
    <property type="match status" value="1"/>
</dbReference>
<name>Q11KL5_CHESB</name>
<evidence type="ECO:0000256" key="14">
    <source>
        <dbReference type="ARBA" id="ARBA00023137"/>
    </source>
</evidence>
<dbReference type="NCBIfam" id="TIGR01007">
    <property type="entry name" value="eps_fam"/>
    <property type="match status" value="1"/>
</dbReference>
<dbReference type="eggNOG" id="COG0489">
    <property type="taxonomic scope" value="Bacteria"/>
</dbReference>
<keyword evidence="8 17" id="KW-0812">Transmembrane</keyword>
<evidence type="ECO:0000256" key="3">
    <source>
        <dbReference type="ARBA" id="ARBA00008883"/>
    </source>
</evidence>
<comment type="subcellular location">
    <subcellularLocation>
        <location evidence="1">Cell inner membrane</location>
        <topology evidence="1">Multi-pass membrane protein</topology>
    </subcellularLocation>
</comment>
<dbReference type="SUPFAM" id="SSF52540">
    <property type="entry name" value="P-loop containing nucleoside triphosphate hydrolases"/>
    <property type="match status" value="1"/>
</dbReference>
<dbReference type="Pfam" id="PF02706">
    <property type="entry name" value="Wzz"/>
    <property type="match status" value="1"/>
</dbReference>
<keyword evidence="16" id="KW-0175">Coiled coil</keyword>
<evidence type="ECO:0000313" key="21">
    <source>
        <dbReference type="EMBL" id="ABG62060.1"/>
    </source>
</evidence>
<evidence type="ECO:0000256" key="2">
    <source>
        <dbReference type="ARBA" id="ARBA00007316"/>
    </source>
</evidence>
<keyword evidence="7" id="KW-0808">Transferase</keyword>
<evidence type="ECO:0000256" key="5">
    <source>
        <dbReference type="ARBA" id="ARBA00022475"/>
    </source>
</evidence>
<dbReference type="OrthoDB" id="230260at2"/>
<proteinExistence type="inferred from homology"/>
<comment type="catalytic activity">
    <reaction evidence="15">
        <text>L-tyrosyl-[protein] + ATP = O-phospho-L-tyrosyl-[protein] + ADP + H(+)</text>
        <dbReference type="Rhea" id="RHEA:10596"/>
        <dbReference type="Rhea" id="RHEA-COMP:10136"/>
        <dbReference type="Rhea" id="RHEA-COMP:20101"/>
        <dbReference type="ChEBI" id="CHEBI:15378"/>
        <dbReference type="ChEBI" id="CHEBI:30616"/>
        <dbReference type="ChEBI" id="CHEBI:46858"/>
        <dbReference type="ChEBI" id="CHEBI:61978"/>
        <dbReference type="ChEBI" id="CHEBI:456216"/>
        <dbReference type="EC" id="2.7.10.2"/>
    </reaction>
</comment>